<sequence length="185" mass="19109">MLSRLPRLLPNLSLPSRPSNTFCNLSSRDCLYLIGPVSVLASTNSSRLSCLWIPIILATLSSLRNSCSLAKSAGVKIRVEAISRKAASGSISASSCSSFTSFSSSSSLSSKSESDSLPLALSFSSSLSSISTSYSLSLSMVTHSPSTSSSSLSTSTSQLASASSFSLSSPCSFFHLANSSIPAIP</sequence>
<dbReference type="EMBL" id="ABSV01001010">
    <property type="protein sequence ID" value="EDZ71912.1"/>
    <property type="molecule type" value="Genomic_DNA"/>
</dbReference>
<comment type="caution">
    <text evidence="1">The sequence shown here is derived from an EMBL/GenBank/DDBJ whole genome shotgun (WGS) entry which is preliminary data.</text>
</comment>
<accession>B5VJI5</accession>
<dbReference type="Proteomes" id="UP000008988">
    <property type="component" value="Unassembled WGS sequence"/>
</dbReference>
<organism evidence="1 2">
    <name type="scientific">Saccharomyces cerevisiae (strain AWRI1631)</name>
    <name type="common">Baker's yeast</name>
    <dbReference type="NCBI Taxonomy" id="545124"/>
    <lineage>
        <taxon>Eukaryota</taxon>
        <taxon>Fungi</taxon>
        <taxon>Dikarya</taxon>
        <taxon>Ascomycota</taxon>
        <taxon>Saccharomycotina</taxon>
        <taxon>Saccharomycetes</taxon>
        <taxon>Saccharomycetales</taxon>
        <taxon>Saccharomycetaceae</taxon>
        <taxon>Saccharomyces</taxon>
    </lineage>
</organism>
<dbReference type="AlphaFoldDB" id="B5VJI5"/>
<evidence type="ECO:0000313" key="1">
    <source>
        <dbReference type="EMBL" id="EDZ71912.1"/>
    </source>
</evidence>
<protein>
    <submittedName>
        <fullName evidence="1">Uncharacterized protein</fullName>
    </submittedName>
</protein>
<gene>
    <name evidence="1" type="ORF">AWRI1631_74650</name>
</gene>
<name>B5VJI5_YEAS6</name>
<evidence type="ECO:0000313" key="2">
    <source>
        <dbReference type="Proteomes" id="UP000008988"/>
    </source>
</evidence>
<proteinExistence type="predicted"/>
<reference evidence="1 2" key="1">
    <citation type="journal article" date="2008" name="FEMS Yeast Res.">
        <title>Comparative genome analysis of a Saccharomyces cerevisiae wine strain.</title>
        <authorList>
            <person name="Borneman A.R."/>
            <person name="Forgan A.H."/>
            <person name="Pretorius I.S."/>
            <person name="Chambers P.J."/>
        </authorList>
    </citation>
    <scope>NUCLEOTIDE SEQUENCE [LARGE SCALE GENOMIC DNA]</scope>
    <source>
        <strain evidence="1 2">AWRI1631</strain>
    </source>
</reference>